<sequence>MAVVAVTMGVHYRWEFPPMLQSQLRLAHQLREELVTAQLEVEETLRGVWSQVPQVAAAEEALALAQQEVSAAEQVVADLRGGTRRRVTGPPAARLAQARRAVREARVRRRSEISLARPVVDPQIRQIHEQLYARHKQLYKQFCTDGDLFWATFNEVVANHKSTMKKITAQRKQGRSANLKRRRFDGTGTLTVQLQREAGGPARTPAAIADPDGRYRNLLVVPWTDPHEWAGLTRAEQRRRGRVTVRMRCGQHQGHPVWLQVPVQQHRMLAAGAEIVLARLTVSRVSDQRRAQISVVARIDDAAAEVSAGPDVAVRLGWRDGGEHLIVADWRSSRPISIAAHLREVISVDPDGMTGQVRLPRSVPDQVAHAATLGAGRIEAMRHTRAAVVDWLTEHGPVPHPSDPNQVLAPTEVARWASPARLAWLHQQWTQQPPDDASDIIATLEQWRHNDIPVWRRQEHARTKALRRRRDLYRQAAAHLVGLAGRVVVDDLSLPDIAAAAARGDTALHPQVRRRVAQRRAVVAPGSLRELLVAAAHRDGVEVVTVSASGLATTHPQCGHTSSTRTVLDGAMVCQGCGHRYDQHRAATATMLTRASGDAPTAVRDV</sequence>
<evidence type="ECO:0008006" key="4">
    <source>
        <dbReference type="Google" id="ProtNLM"/>
    </source>
</evidence>
<keyword evidence="1" id="KW-0175">Coiled coil</keyword>
<gene>
    <name evidence="2" type="ORF">L1892_20120</name>
</gene>
<keyword evidence="3" id="KW-1185">Reference proteome</keyword>
<dbReference type="EMBL" id="JAKGCU010000024">
    <property type="protein sequence ID" value="MCF3940681.1"/>
    <property type="molecule type" value="Genomic_DNA"/>
</dbReference>
<evidence type="ECO:0000256" key="1">
    <source>
        <dbReference type="SAM" id="Coils"/>
    </source>
</evidence>
<evidence type="ECO:0000313" key="2">
    <source>
        <dbReference type="EMBL" id="MCF3940681.1"/>
    </source>
</evidence>
<dbReference type="Proteomes" id="UP001108089">
    <property type="component" value="Unassembled WGS sequence"/>
</dbReference>
<proteinExistence type="predicted"/>
<feature type="coiled-coil region" evidence="1">
    <location>
        <begin position="20"/>
        <end position="75"/>
    </location>
</feature>
<accession>A0ABS9DRY6</accession>
<reference evidence="2" key="1">
    <citation type="submission" date="2022-01" db="EMBL/GenBank/DDBJ databases">
        <title>Gordonia xiamenensis sp. nov., isolated from surface seawater in Xiamen.</title>
        <authorList>
            <person name="He Y.F."/>
        </authorList>
    </citation>
    <scope>NUCLEOTIDE SEQUENCE</scope>
    <source>
        <strain evidence="2">GW1C4-4</strain>
    </source>
</reference>
<name>A0ABS9DRY6_9ACTN</name>
<comment type="caution">
    <text evidence="2">The sequence shown here is derived from an EMBL/GenBank/DDBJ whole genome shotgun (WGS) entry which is preliminary data.</text>
</comment>
<protein>
    <recommendedName>
        <fullName evidence="4">Transposase</fullName>
    </recommendedName>
</protein>
<evidence type="ECO:0000313" key="3">
    <source>
        <dbReference type="Proteomes" id="UP001108089"/>
    </source>
</evidence>
<dbReference type="RefSeq" id="WP_235725425.1">
    <property type="nucleotide sequence ID" value="NZ_JAKGCU010000024.1"/>
</dbReference>
<organism evidence="2 3">
    <name type="scientific">Gordonia tangerina</name>
    <dbReference type="NCBI Taxonomy" id="2911060"/>
    <lineage>
        <taxon>Bacteria</taxon>
        <taxon>Bacillati</taxon>
        <taxon>Actinomycetota</taxon>
        <taxon>Actinomycetes</taxon>
        <taxon>Mycobacteriales</taxon>
        <taxon>Gordoniaceae</taxon>
        <taxon>Gordonia</taxon>
    </lineage>
</organism>